<dbReference type="Pfam" id="PF01814">
    <property type="entry name" value="Hemerythrin"/>
    <property type="match status" value="1"/>
</dbReference>
<protein>
    <submittedName>
        <fullName evidence="3">Hemerythrin</fullName>
    </submittedName>
</protein>
<dbReference type="Gene3D" id="1.20.120.520">
    <property type="entry name" value="nmb1532 protein domain like"/>
    <property type="match status" value="1"/>
</dbReference>
<feature type="region of interest" description="Disordered" evidence="1">
    <location>
        <begin position="44"/>
        <end position="67"/>
    </location>
</feature>
<dbReference type="AlphaFoldDB" id="A0A0N9IIT8"/>
<accession>A0A0N9IIT8</accession>
<evidence type="ECO:0000313" key="3">
    <source>
        <dbReference type="EMBL" id="ALG14985.1"/>
    </source>
</evidence>
<feature type="domain" description="Hemerythrin-like" evidence="2">
    <location>
        <begin position="2"/>
        <end position="108"/>
    </location>
</feature>
<reference evidence="3 4" key="1">
    <citation type="submission" date="2015-07" db="EMBL/GenBank/DDBJ databases">
        <title>Genome sequencing of Kibdelosporangium phytohabitans.</title>
        <authorList>
            <person name="Qin S."/>
            <person name="Xing K."/>
        </authorList>
    </citation>
    <scope>NUCLEOTIDE SEQUENCE [LARGE SCALE GENOMIC DNA]</scope>
    <source>
        <strain evidence="3 4">KLBMP1111</strain>
    </source>
</reference>
<gene>
    <name evidence="3" type="ORF">AOZ06_22935</name>
</gene>
<dbReference type="Proteomes" id="UP000063699">
    <property type="component" value="Chromosome"/>
</dbReference>
<sequence>MDDHREVERLFDELKNQPHKRPLLTPVLCSLLVAHSRAEEAEVYPVAKSDADETDEVEHSQQEHAEAEQLLVELAKTDTESAEYEKVLGKVIDSVTHHVKEEESKLLPGMRSRLDAPRRAQLGEAFVTSRAKHLGDMPGHATREELLQQARNAGISGASSMNRDQLAKALQS</sequence>
<feature type="compositionally biased region" description="Basic and acidic residues" evidence="1">
    <location>
        <begin position="57"/>
        <end position="67"/>
    </location>
</feature>
<dbReference type="PANTHER" id="PTHR35585:SF1">
    <property type="entry name" value="HHE DOMAIN PROTEIN (AFU_ORTHOLOGUE AFUA_4G00730)"/>
    <property type="match status" value="1"/>
</dbReference>
<dbReference type="PANTHER" id="PTHR35585">
    <property type="entry name" value="HHE DOMAIN PROTEIN (AFU_ORTHOLOGUE AFUA_4G00730)"/>
    <property type="match status" value="1"/>
</dbReference>
<dbReference type="STRING" id="860235.AOZ06_22935"/>
<evidence type="ECO:0000259" key="2">
    <source>
        <dbReference type="Pfam" id="PF01814"/>
    </source>
</evidence>
<feature type="region of interest" description="Disordered" evidence="1">
    <location>
        <begin position="151"/>
        <end position="172"/>
    </location>
</feature>
<evidence type="ECO:0000256" key="1">
    <source>
        <dbReference type="SAM" id="MobiDB-lite"/>
    </source>
</evidence>
<dbReference type="OrthoDB" id="5183396at2"/>
<evidence type="ECO:0000313" key="4">
    <source>
        <dbReference type="Proteomes" id="UP000063699"/>
    </source>
</evidence>
<organism evidence="3 4">
    <name type="scientific">Kibdelosporangium phytohabitans</name>
    <dbReference type="NCBI Taxonomy" id="860235"/>
    <lineage>
        <taxon>Bacteria</taxon>
        <taxon>Bacillati</taxon>
        <taxon>Actinomycetota</taxon>
        <taxon>Actinomycetes</taxon>
        <taxon>Pseudonocardiales</taxon>
        <taxon>Pseudonocardiaceae</taxon>
        <taxon>Kibdelosporangium</taxon>
    </lineage>
</organism>
<dbReference type="KEGG" id="kphy:AOZ06_22935"/>
<dbReference type="InterPro" id="IPR012312">
    <property type="entry name" value="Hemerythrin-like"/>
</dbReference>
<proteinExistence type="predicted"/>
<name>A0A0N9IIT8_9PSEU</name>
<dbReference type="EMBL" id="CP012752">
    <property type="protein sequence ID" value="ALG14985.1"/>
    <property type="molecule type" value="Genomic_DNA"/>
</dbReference>
<keyword evidence="4" id="KW-1185">Reference proteome</keyword>